<evidence type="ECO:0000256" key="1">
    <source>
        <dbReference type="ARBA" id="ARBA00022729"/>
    </source>
</evidence>
<dbReference type="SUPFAM" id="SSF53850">
    <property type="entry name" value="Periplasmic binding protein-like II"/>
    <property type="match status" value="1"/>
</dbReference>
<keyword evidence="1" id="KW-0732">Signal</keyword>
<keyword evidence="2" id="KW-0479">Metal-binding</keyword>
<dbReference type="AlphaFoldDB" id="A0A1M4UGH3"/>
<dbReference type="PIRSF" id="PIRSF002825">
    <property type="entry name" value="CfbpA"/>
    <property type="match status" value="1"/>
</dbReference>
<dbReference type="STRING" id="1194090.SAMN05443144_10228"/>
<keyword evidence="2" id="KW-0408">Iron</keyword>
<organism evidence="3 4">
    <name type="scientific">Fodinibius roseus</name>
    <dbReference type="NCBI Taxonomy" id="1194090"/>
    <lineage>
        <taxon>Bacteria</taxon>
        <taxon>Pseudomonadati</taxon>
        <taxon>Balneolota</taxon>
        <taxon>Balneolia</taxon>
        <taxon>Balneolales</taxon>
        <taxon>Balneolaceae</taxon>
        <taxon>Fodinibius</taxon>
    </lineage>
</organism>
<dbReference type="PANTHER" id="PTHR30006">
    <property type="entry name" value="THIAMINE-BINDING PERIPLASMIC PROTEIN-RELATED"/>
    <property type="match status" value="1"/>
</dbReference>
<feature type="binding site" evidence="2">
    <location>
        <position position="230"/>
    </location>
    <ligand>
        <name>Fe cation</name>
        <dbReference type="ChEBI" id="CHEBI:24875"/>
    </ligand>
</feature>
<dbReference type="EMBL" id="FQUS01000002">
    <property type="protein sequence ID" value="SHE55787.1"/>
    <property type="molecule type" value="Genomic_DNA"/>
</dbReference>
<dbReference type="InterPro" id="IPR006059">
    <property type="entry name" value="SBP"/>
</dbReference>
<accession>A0A1M4UGH3</accession>
<reference evidence="3 4" key="1">
    <citation type="submission" date="2016-11" db="EMBL/GenBank/DDBJ databases">
        <authorList>
            <person name="Jaros S."/>
            <person name="Januszkiewicz K."/>
            <person name="Wedrychowicz H."/>
        </authorList>
    </citation>
    <scope>NUCLEOTIDE SEQUENCE [LARGE SCALE GENOMIC DNA]</scope>
    <source>
        <strain evidence="3 4">DSM 21986</strain>
    </source>
</reference>
<dbReference type="Pfam" id="PF13416">
    <property type="entry name" value="SBP_bac_8"/>
    <property type="match status" value="1"/>
</dbReference>
<feature type="binding site" evidence="2">
    <location>
        <position position="231"/>
    </location>
    <ligand>
        <name>Fe cation</name>
        <dbReference type="ChEBI" id="CHEBI:24875"/>
    </ligand>
</feature>
<proteinExistence type="predicted"/>
<sequence length="361" mass="39876">MSNEDSSMNIVKELSKLVTGLFVILLMSSCGETSSDQLVVYSGRSQALVEQLVADFKAETGVDIEVRYGNDAELLAVLSEEGDQSPADVYWANTTGALANASQQGRLATLPDTLANKPDSYTAASGEWVPVTVRFRVLAYNPSAVDADDLPDSVLDLPEMNELDGRIGWTPTYSSFYDFMTTMRLNEGEDDAREWLNEMQELNPKAYSSNTPMIQAILGGEIDVGLTNHYYVIQTKYGGKEGYFEDHEHYGEEGPDPDANIETYHFAEGDIGNLALVTGASVLQTADHPELGHRFLDFLLSKKAQEYAATSVNEYPVMDNVTLPDYMLDAEKAIRLSPDYDYEQLQQLEGTLNLLREAGII</sequence>
<protein>
    <submittedName>
        <fullName evidence="3">Iron(III) transport system substrate-binding protein</fullName>
    </submittedName>
</protein>
<dbReference type="Proteomes" id="UP000184041">
    <property type="component" value="Unassembled WGS sequence"/>
</dbReference>
<dbReference type="Gene3D" id="3.40.190.10">
    <property type="entry name" value="Periplasmic binding protein-like II"/>
    <property type="match status" value="2"/>
</dbReference>
<name>A0A1M4UGH3_9BACT</name>
<evidence type="ECO:0000313" key="4">
    <source>
        <dbReference type="Proteomes" id="UP000184041"/>
    </source>
</evidence>
<keyword evidence="4" id="KW-1185">Reference proteome</keyword>
<gene>
    <name evidence="3" type="ORF">SAMN05443144_10228</name>
</gene>
<dbReference type="GO" id="GO:0046872">
    <property type="term" value="F:metal ion binding"/>
    <property type="evidence" value="ECO:0007669"/>
    <property type="project" value="UniProtKB-KW"/>
</dbReference>
<evidence type="ECO:0000256" key="2">
    <source>
        <dbReference type="PIRSR" id="PIRSR002825-1"/>
    </source>
</evidence>
<dbReference type="InterPro" id="IPR026045">
    <property type="entry name" value="Ferric-bd"/>
</dbReference>
<dbReference type="PANTHER" id="PTHR30006:SF24">
    <property type="entry name" value="SLL0237 PROTEIN"/>
    <property type="match status" value="1"/>
</dbReference>
<evidence type="ECO:0000313" key="3">
    <source>
        <dbReference type="EMBL" id="SHE55787.1"/>
    </source>
</evidence>